<dbReference type="HOGENOM" id="CLU_066396_0_0_11"/>
<name>D1BZE5_XYLCX</name>
<protein>
    <submittedName>
        <fullName evidence="2">Aminoglycoside phosphotransferase</fullName>
    </submittedName>
</protein>
<dbReference type="SUPFAM" id="SSF56112">
    <property type="entry name" value="Protein kinase-like (PK-like)"/>
    <property type="match status" value="1"/>
</dbReference>
<evidence type="ECO:0000313" key="3">
    <source>
        <dbReference type="Proteomes" id="UP000002255"/>
    </source>
</evidence>
<dbReference type="InterPro" id="IPR002575">
    <property type="entry name" value="Aminoglycoside_PTrfase"/>
</dbReference>
<evidence type="ECO:0000313" key="2">
    <source>
        <dbReference type="EMBL" id="ACZ30099.1"/>
    </source>
</evidence>
<dbReference type="Gene3D" id="3.90.1200.10">
    <property type="match status" value="1"/>
</dbReference>
<dbReference type="RefSeq" id="WP_012877841.1">
    <property type="nucleotide sequence ID" value="NC_013530.1"/>
</dbReference>
<reference evidence="3" key="1">
    <citation type="submission" date="2009-11" db="EMBL/GenBank/DDBJ databases">
        <title>The complete chromosome of Xylanimonas cellulosilytica DSM 15894.</title>
        <authorList>
            <consortium name="US DOE Joint Genome Institute (JGI-PGF)"/>
            <person name="Lucas S."/>
            <person name="Copeland A."/>
            <person name="Lapidus A."/>
            <person name="Glavina del Rio T."/>
            <person name="Dalin E."/>
            <person name="Tice H."/>
            <person name="Bruce D."/>
            <person name="Goodwin L."/>
            <person name="Pitluck S."/>
            <person name="Kyrpides N."/>
            <person name="Mavromatis K."/>
            <person name="Ivanova N."/>
            <person name="Mikhailova N."/>
            <person name="Foster B."/>
            <person name="Clum A."/>
            <person name="Brettin T."/>
            <person name="Detter J.C."/>
            <person name="Han C."/>
            <person name="Larimer F."/>
            <person name="Land M."/>
            <person name="Hauser L."/>
            <person name="Markowitz V."/>
            <person name="Cheng J.F."/>
            <person name="Hugenholtz P."/>
            <person name="Woyke T."/>
            <person name="Wu D."/>
            <person name="Gehrich-Schroeter G."/>
            <person name="Schneider S."/>
            <person name="Pukall S.R."/>
            <person name="Klenk H.P."/>
            <person name="Eisen J.A."/>
        </authorList>
    </citation>
    <scope>NUCLEOTIDE SEQUENCE [LARGE SCALE GENOMIC DNA]</scope>
    <source>
        <strain evidence="3">DSM 15894 / CECT 5975 / LMG 20990 / XIL07</strain>
    </source>
</reference>
<evidence type="ECO:0000259" key="1">
    <source>
        <dbReference type="Pfam" id="PF01636"/>
    </source>
</evidence>
<sequence>MPDPEEPLSGGNVNAVVRVGDTVRRTAGPWTPTIHALLAWVRAHGVDRVPAPLGLDAQGREVLGYVPGVVGGWSQDDWTWAPAVLDDAARVLRAWHDATAAFPRDGMRWRMAAHEPAEVICLNDCAPYNMVGGPDGLVGFIDVDMASPGPRVWDLAYLAYRLCPFAEDAAPPSGVDPHARLAALLSAYDATPSDGAHPTARPVTTDRAAVLAAIPARLVELAEYTDAHAASTGRADLLDHAAMYRRDAARLA</sequence>
<dbReference type="KEGG" id="xce:Xcel_1068"/>
<dbReference type="InterPro" id="IPR011009">
    <property type="entry name" value="Kinase-like_dom_sf"/>
</dbReference>
<reference evidence="2 3" key="2">
    <citation type="journal article" date="2010" name="Stand. Genomic Sci.">
        <title>Complete genome sequence of Xylanimonas cellulosilytica type strain (XIL07).</title>
        <authorList>
            <person name="Foster B."/>
            <person name="Pukall R."/>
            <person name="Abt B."/>
            <person name="Nolan M."/>
            <person name="Glavina Del Rio T."/>
            <person name="Chen F."/>
            <person name="Lucas S."/>
            <person name="Tice H."/>
            <person name="Pitluck S."/>
            <person name="Cheng J.-F."/>
            <person name="Chertkov O."/>
            <person name="Brettin T."/>
            <person name="Han C."/>
            <person name="Detter J.C."/>
            <person name="Bruce D."/>
            <person name="Goodwin L."/>
            <person name="Ivanova N."/>
            <person name="Mavromatis K."/>
            <person name="Pati A."/>
            <person name="Mikhailova N."/>
            <person name="Chen A."/>
            <person name="Palaniappan K."/>
            <person name="Land M."/>
            <person name="Hauser L."/>
            <person name="Chang Y.-J."/>
            <person name="Jeffries C.D."/>
            <person name="Chain P."/>
            <person name="Rohde M."/>
            <person name="Goeker M."/>
            <person name="Bristow J."/>
            <person name="Eisen J.A."/>
            <person name="Markowitz V."/>
            <person name="Hugenholtz P."/>
            <person name="Kyrpides N.C."/>
            <person name="Klenk H.-P."/>
            <person name="Lapidus A."/>
        </authorList>
    </citation>
    <scope>NUCLEOTIDE SEQUENCE [LARGE SCALE GENOMIC DNA]</scope>
    <source>
        <strain evidence="3">DSM 15894 / CECT 5975 / LMG 20990 / XIL07</strain>
    </source>
</reference>
<feature type="domain" description="Aminoglycoside phosphotransferase" evidence="1">
    <location>
        <begin position="112"/>
        <end position="163"/>
    </location>
</feature>
<gene>
    <name evidence="2" type="ordered locus">Xcel_1068</name>
</gene>
<dbReference type="AlphaFoldDB" id="D1BZE5"/>
<dbReference type="eggNOG" id="COG2334">
    <property type="taxonomic scope" value="Bacteria"/>
</dbReference>
<proteinExistence type="predicted"/>
<dbReference type="Pfam" id="PF01636">
    <property type="entry name" value="APH"/>
    <property type="match status" value="1"/>
</dbReference>
<keyword evidence="3" id="KW-1185">Reference proteome</keyword>
<dbReference type="Proteomes" id="UP000002255">
    <property type="component" value="Chromosome"/>
</dbReference>
<dbReference type="EMBL" id="CP001821">
    <property type="protein sequence ID" value="ACZ30099.1"/>
    <property type="molecule type" value="Genomic_DNA"/>
</dbReference>
<dbReference type="OrthoDB" id="236897at2"/>
<accession>D1BZE5</accession>
<organism evidence="2 3">
    <name type="scientific">Xylanimonas cellulosilytica (strain DSM 15894 / JCM 12276 / CECT 5975 / KCTC 9989 / LMG 20990 / NBRC 107835 / XIL07)</name>
    <dbReference type="NCBI Taxonomy" id="446471"/>
    <lineage>
        <taxon>Bacteria</taxon>
        <taxon>Bacillati</taxon>
        <taxon>Actinomycetota</taxon>
        <taxon>Actinomycetes</taxon>
        <taxon>Micrococcales</taxon>
        <taxon>Promicromonosporaceae</taxon>
        <taxon>Xylanimonas</taxon>
    </lineage>
</organism>
<dbReference type="STRING" id="446471.Xcel_1068"/>